<feature type="region of interest" description="Disordered" evidence="1">
    <location>
        <begin position="6"/>
        <end position="25"/>
    </location>
</feature>
<evidence type="ECO:0000256" key="1">
    <source>
        <dbReference type="SAM" id="MobiDB-lite"/>
    </source>
</evidence>
<organism evidence="2 3">
    <name type="scientific">Pseudomonas protegens</name>
    <dbReference type="NCBI Taxonomy" id="380021"/>
    <lineage>
        <taxon>Bacteria</taxon>
        <taxon>Pseudomonadati</taxon>
        <taxon>Pseudomonadota</taxon>
        <taxon>Gammaproteobacteria</taxon>
        <taxon>Pseudomonadales</taxon>
        <taxon>Pseudomonadaceae</taxon>
        <taxon>Pseudomonas</taxon>
    </lineage>
</organism>
<sequence>MAKIILTLEDSRDDGGKPTISLDLTGMPKGMNPSAACVISEMLWGMASCEQILGALPAHRRQPSNSTIH</sequence>
<dbReference type="Proteomes" id="UP000244178">
    <property type="component" value="Unassembled WGS sequence"/>
</dbReference>
<dbReference type="AlphaFoldDB" id="A0A2T6GS27"/>
<name>A0A2T6GS27_9PSED</name>
<evidence type="ECO:0000313" key="3">
    <source>
        <dbReference type="Proteomes" id="UP000244178"/>
    </source>
</evidence>
<proteinExistence type="predicted"/>
<comment type="caution">
    <text evidence="2">The sequence shown here is derived from an EMBL/GenBank/DDBJ whole genome shotgun (WGS) entry which is preliminary data.</text>
</comment>
<accession>A0A2T6GS27</accession>
<reference evidence="2 3" key="1">
    <citation type="submission" date="2018-03" db="EMBL/GenBank/DDBJ databases">
        <title>Draft genome sequence of the plant growth promoting rhizobacterium Pseudomonas protegens strain BNJ-SS-45 isolated from wheat (Triticum aestivum) rhizosphere.</title>
        <authorList>
            <person name="Bajpai A."/>
            <person name="Shende K."/>
            <person name="Meena N."/>
            <person name="Upadhyayula S.R."/>
            <person name="Suravajhala P."/>
            <person name="Medicherla K.M."/>
            <person name="Johri B.N."/>
        </authorList>
    </citation>
    <scope>NUCLEOTIDE SEQUENCE [LARGE SCALE GENOMIC DNA]</scope>
    <source>
        <strain evidence="2 3">BNJ-SS-45</strain>
    </source>
</reference>
<gene>
    <name evidence="2" type="ORF">C5U62_02970</name>
</gene>
<evidence type="ECO:0000313" key="2">
    <source>
        <dbReference type="EMBL" id="PUA46957.1"/>
    </source>
</evidence>
<dbReference type="RefSeq" id="WP_108543298.1">
    <property type="nucleotide sequence ID" value="NZ_JBJDMX010000003.1"/>
</dbReference>
<dbReference type="EMBL" id="PYJM01000001">
    <property type="protein sequence ID" value="PUA46957.1"/>
    <property type="molecule type" value="Genomic_DNA"/>
</dbReference>
<protein>
    <submittedName>
        <fullName evidence="2">Uncharacterized protein</fullName>
    </submittedName>
</protein>